<name>A0ACC2UCM6_9FUNG</name>
<keyword evidence="1" id="KW-0269">Exonuclease</keyword>
<keyword evidence="1" id="KW-0378">Hydrolase</keyword>
<keyword evidence="2" id="KW-1185">Reference proteome</keyword>
<comment type="caution">
    <text evidence="1">The sequence shown here is derived from an EMBL/GenBank/DDBJ whole genome shotgun (WGS) entry which is preliminary data.</text>
</comment>
<accession>A0ACC2UCM6</accession>
<protein>
    <submittedName>
        <fullName evidence="1">RNA exonuclease ngl2</fullName>
    </submittedName>
</protein>
<gene>
    <name evidence="1" type="primary">NGL2_3</name>
    <name evidence="1" type="ORF">DSO57_1020384</name>
</gene>
<organism evidence="1 2">
    <name type="scientific">Entomophthora muscae</name>
    <dbReference type="NCBI Taxonomy" id="34485"/>
    <lineage>
        <taxon>Eukaryota</taxon>
        <taxon>Fungi</taxon>
        <taxon>Fungi incertae sedis</taxon>
        <taxon>Zoopagomycota</taxon>
        <taxon>Entomophthoromycotina</taxon>
        <taxon>Entomophthoromycetes</taxon>
        <taxon>Entomophthorales</taxon>
        <taxon>Entomophthoraceae</taxon>
        <taxon>Entomophthora</taxon>
    </lineage>
</organism>
<keyword evidence="1" id="KW-0540">Nuclease</keyword>
<sequence length="516" mass="58807">MNMLRSRIKGGSIFFRSHLKTQTSHIPLLLARSIHLSAKQLLSEKKTAAKFNSNCHKLDCIDTKFQKLMNVRFLPLPKASAAADLKSSETVQAINKEDLPENSVSVLSYNILAQCLVKRELFPYCDKQTLKWLPRAQQLLNQIKCLDSDIACFQEMGNYEDFFKEKLSSLGYITYYYTNIKKQHGCCIAFKKEKFIYLDSLNIELDDTETLSEDIPCPKSISTGNVGLVLSIKPCAPGLSEQCFIIGTCHLYWRPDCDYERLRQAHVFIKASETFSKLFSNPSVMICGDFNSQPYKLPYKILTKYSPFDDEQFNRTVRELEGVYQKAKNDLAKNEQLLAAKVSDLAQLPPTDVTPEAEIISKKKKASKKLTNEETLSREIKKLENEVERLKKQVELQDHLMDPTELCKHVSEGPRLVSTYATYASLDPSYLSDNWGVHYNPERESSQVAILEPKFTHFTDEFRSTLDYIFLVEGLTNVIPTHVLALPDSSEFGEGLPNQIHPSDHLPIMGIFNTNK</sequence>
<reference evidence="1" key="1">
    <citation type="submission" date="2022-04" db="EMBL/GenBank/DDBJ databases">
        <title>Genome of the entomopathogenic fungus Entomophthora muscae.</title>
        <authorList>
            <person name="Elya C."/>
            <person name="Lovett B.R."/>
            <person name="Lee E."/>
            <person name="Macias A.M."/>
            <person name="Hajek A.E."/>
            <person name="De Bivort B.L."/>
            <person name="Kasson M.T."/>
            <person name="De Fine Licht H.H."/>
            <person name="Stajich J.E."/>
        </authorList>
    </citation>
    <scope>NUCLEOTIDE SEQUENCE</scope>
    <source>
        <strain evidence="1">Berkeley</strain>
    </source>
</reference>
<evidence type="ECO:0000313" key="1">
    <source>
        <dbReference type="EMBL" id="KAJ9084819.1"/>
    </source>
</evidence>
<dbReference type="Proteomes" id="UP001165960">
    <property type="component" value="Unassembled WGS sequence"/>
</dbReference>
<dbReference type="EMBL" id="QTSX02000805">
    <property type="protein sequence ID" value="KAJ9084819.1"/>
    <property type="molecule type" value="Genomic_DNA"/>
</dbReference>
<proteinExistence type="predicted"/>
<evidence type="ECO:0000313" key="2">
    <source>
        <dbReference type="Proteomes" id="UP001165960"/>
    </source>
</evidence>